<dbReference type="EMBL" id="CM040462">
    <property type="protein sequence ID" value="MCI4381748.1"/>
    <property type="molecule type" value="Genomic_DNA"/>
</dbReference>
<keyword evidence="2" id="KW-1185">Reference proteome</keyword>
<organism evidence="1 2">
    <name type="scientific">Pangasianodon gigas</name>
    <name type="common">Mekong giant catfish</name>
    <name type="synonym">Pangasius gigas</name>
    <dbReference type="NCBI Taxonomy" id="30993"/>
    <lineage>
        <taxon>Eukaryota</taxon>
        <taxon>Metazoa</taxon>
        <taxon>Chordata</taxon>
        <taxon>Craniata</taxon>
        <taxon>Vertebrata</taxon>
        <taxon>Euteleostomi</taxon>
        <taxon>Actinopterygii</taxon>
        <taxon>Neopterygii</taxon>
        <taxon>Teleostei</taxon>
        <taxon>Ostariophysi</taxon>
        <taxon>Siluriformes</taxon>
        <taxon>Pangasiidae</taxon>
        <taxon>Pangasianodon</taxon>
    </lineage>
</organism>
<protein>
    <submittedName>
        <fullName evidence="1">Uncharacterized protein</fullName>
    </submittedName>
</protein>
<dbReference type="Proteomes" id="UP000829447">
    <property type="component" value="Linkage Group LG9"/>
</dbReference>
<gene>
    <name evidence="1" type="ORF">PGIGA_G00255700</name>
</gene>
<name>A0ACC5WRS5_PANGG</name>
<proteinExistence type="predicted"/>
<sequence>MTAAKYGGEELDFRLTFGEDSQATASGHTDVGADNGPSCYLFTALQQPVFQQHPELQCVMQSSHSQGPITSSYAASSSGSNPVDSPSRVFDCPSIQITSIPATCQQDLGAQQHGVHLEQEGASGPLTARDQLYLPLDVSYRDTSALCPSPCSSLSSRSWLSDASSCESFSHVYDDVEAELTEAAASFRFTSPLVSPQGSPLPSPLASPQASPQVSPMVSPFGSPGCVYTEDPWSRYHPQQRPYSHSLSPHHSPYQSPRTSVNEDTWLSARPHSSSSSKPSSRPTSPYGKRPYSSADGIPGSSSPHRSPTPSPSHSPRGSVTDETWLGSPAMMAGSFQACAPDMDIPSKTRRTFQGNHSQDCMALLPGHGDSGLEENSLVSPSLDSNVEVSLPTLKKEDIVEHYLSVPAPFTWGKPKQTNTPLFRSTSLPSLDCSLPNQYGQCELKLEVQPKPHHRAHYETEGSRGAIKSACGRHPVVKLLGYNEKPVSLQMFIGTADDRHVRPHAFYQVHRITGKTVATPSQEMVISSTKILEIPLLPENNMSASIDCAGILKLRNSDIELRKGETNIGRKNTRVRAVFRVHIPQANGKVLSLQVASIPIECSQRSAQELPQIEKFSPTCDSVMGGQELLIAGPNITPESKVIFLEKGHDGRTQWEVDAKTVHEKSRDNSIVVKIPPYHKRILGSSVQVQFYVSNGKRKRSLIQRFTYVPAVQVKQEYDSVEDTTTSDQAEHFSPLEQWLYSTGPVCVPSSTQRSYSPMGSPYLSRHHPPDGSLSDASGLHPILHPVSLDFAKPSSYQGPQQNLSYNGQLSLPCDSASVQGGRLSAVMSENVSSVLGIGYQNTPGGVHGLNQVSGQRHNEGYLSPTSGTTQCDPDSLNNYGSAHDSGELVVFPKSSSSLEVLASTTVPSTSHLNREALVNPKSNTALSPAGTSGTISSLGAGASSNHSMDGQRLNIKQEPEKEKELTFQSIGLQDITLDDVSEIIVRDLFQSPESATDGCS</sequence>
<accession>A0ACC5WRS5</accession>
<evidence type="ECO:0000313" key="1">
    <source>
        <dbReference type="EMBL" id="MCI4381748.1"/>
    </source>
</evidence>
<comment type="caution">
    <text evidence="1">The sequence shown here is derived from an EMBL/GenBank/DDBJ whole genome shotgun (WGS) entry which is preliminary data.</text>
</comment>
<evidence type="ECO:0000313" key="2">
    <source>
        <dbReference type="Proteomes" id="UP000829447"/>
    </source>
</evidence>
<reference evidence="1 2" key="1">
    <citation type="journal article" date="2022" name="bioRxiv">
        <title>An ancient truncated duplication of the anti-Mullerian hormone receptor type 2 gene is a potential conserved master sex determinant in the Pangasiidae catfish family.</title>
        <authorList>
            <person name="Wen M."/>
            <person name="Pan Q."/>
            <person name="Jouanno E."/>
            <person name="Montfort J."/>
            <person name="Zahm M."/>
            <person name="Cabau C."/>
            <person name="Klopp C."/>
            <person name="Iampietro C."/>
            <person name="Roques C."/>
            <person name="Bouchez O."/>
            <person name="Castinel A."/>
            <person name="Donnadieu C."/>
            <person name="Parrinello H."/>
            <person name="Poncet C."/>
            <person name="Belmonte E."/>
            <person name="Gautier V."/>
            <person name="Avarre J.-C."/>
            <person name="Dugue R."/>
            <person name="Gustiano R."/>
            <person name="Ha T.T.T."/>
            <person name="Campet M."/>
            <person name="Sriphairoj K."/>
            <person name="Ribolli J."/>
            <person name="de Almeida F.L."/>
            <person name="Desvignes T."/>
            <person name="Postlethwait J.H."/>
            <person name="Bucao C.F."/>
            <person name="Robinson-Rechavi M."/>
            <person name="Bobe J."/>
            <person name="Herpin A."/>
            <person name="Guiguen Y."/>
        </authorList>
    </citation>
    <scope>NUCLEOTIDE SEQUENCE [LARGE SCALE GENOMIC DNA]</scope>
    <source>
        <strain evidence="1">YG-Dec2019</strain>
    </source>
</reference>